<evidence type="ECO:0000256" key="1">
    <source>
        <dbReference type="ARBA" id="ARBA00022737"/>
    </source>
</evidence>
<feature type="repeat" description="TPR" evidence="3">
    <location>
        <begin position="162"/>
        <end position="195"/>
    </location>
</feature>
<proteinExistence type="predicted"/>
<feature type="region of interest" description="Disordered" evidence="4">
    <location>
        <begin position="357"/>
        <end position="379"/>
    </location>
</feature>
<evidence type="ECO:0000256" key="2">
    <source>
        <dbReference type="ARBA" id="ARBA00022803"/>
    </source>
</evidence>
<organism evidence="5 6">
    <name type="scientific">Pseudarcicella hirudinis</name>
    <dbReference type="NCBI Taxonomy" id="1079859"/>
    <lineage>
        <taxon>Bacteria</taxon>
        <taxon>Pseudomonadati</taxon>
        <taxon>Bacteroidota</taxon>
        <taxon>Cytophagia</taxon>
        <taxon>Cytophagales</taxon>
        <taxon>Flectobacillaceae</taxon>
        <taxon>Pseudarcicella</taxon>
    </lineage>
</organism>
<accession>A0A1I5UV21</accession>
<dbReference type="OrthoDB" id="916447at2"/>
<dbReference type="Proteomes" id="UP000199306">
    <property type="component" value="Unassembled WGS sequence"/>
</dbReference>
<dbReference type="InterPro" id="IPR019734">
    <property type="entry name" value="TPR_rpt"/>
</dbReference>
<dbReference type="STRING" id="1079859.SAMN04515674_10870"/>
<evidence type="ECO:0000256" key="3">
    <source>
        <dbReference type="PROSITE-ProRule" id="PRU00339"/>
    </source>
</evidence>
<feature type="repeat" description="TPR" evidence="3">
    <location>
        <begin position="230"/>
        <end position="263"/>
    </location>
</feature>
<dbReference type="Gene3D" id="1.25.40.10">
    <property type="entry name" value="Tetratricopeptide repeat domain"/>
    <property type="match status" value="2"/>
</dbReference>
<dbReference type="InterPro" id="IPR013105">
    <property type="entry name" value="TPR_2"/>
</dbReference>
<dbReference type="PROSITE" id="PS50005">
    <property type="entry name" value="TPR"/>
    <property type="match status" value="4"/>
</dbReference>
<dbReference type="PANTHER" id="PTHR44943:SF8">
    <property type="entry name" value="TPR REPEAT-CONTAINING PROTEIN MJ0263"/>
    <property type="match status" value="1"/>
</dbReference>
<evidence type="ECO:0000313" key="5">
    <source>
        <dbReference type="EMBL" id="SFP99059.1"/>
    </source>
</evidence>
<dbReference type="RefSeq" id="WP_092017915.1">
    <property type="nucleotide sequence ID" value="NZ_FOXH01000008.1"/>
</dbReference>
<evidence type="ECO:0000256" key="4">
    <source>
        <dbReference type="SAM" id="MobiDB-lite"/>
    </source>
</evidence>
<evidence type="ECO:0000313" key="6">
    <source>
        <dbReference type="Proteomes" id="UP000199306"/>
    </source>
</evidence>
<feature type="repeat" description="TPR" evidence="3">
    <location>
        <begin position="298"/>
        <end position="331"/>
    </location>
</feature>
<feature type="repeat" description="TPR" evidence="3">
    <location>
        <begin position="128"/>
        <end position="161"/>
    </location>
</feature>
<dbReference type="PANTHER" id="PTHR44943">
    <property type="entry name" value="CELLULOSE SYNTHASE OPERON PROTEIN C"/>
    <property type="match status" value="1"/>
</dbReference>
<dbReference type="SUPFAM" id="SSF48439">
    <property type="entry name" value="Protein prenylyltransferase"/>
    <property type="match status" value="1"/>
</dbReference>
<keyword evidence="6" id="KW-1185">Reference proteome</keyword>
<dbReference type="InterPro" id="IPR051685">
    <property type="entry name" value="Ycf3/AcsC/BcsC/TPR_MFPF"/>
</dbReference>
<gene>
    <name evidence="5" type="ORF">SAMN04515674_10870</name>
</gene>
<protein>
    <submittedName>
        <fullName evidence="5">Tetratricopeptide repeat-containing protein</fullName>
    </submittedName>
</protein>
<dbReference type="AlphaFoldDB" id="A0A1I5UV21"/>
<dbReference type="Pfam" id="PF07719">
    <property type="entry name" value="TPR_2"/>
    <property type="match status" value="1"/>
</dbReference>
<dbReference type="EMBL" id="FOXH01000008">
    <property type="protein sequence ID" value="SFP99059.1"/>
    <property type="molecule type" value="Genomic_DNA"/>
</dbReference>
<dbReference type="PROSITE" id="PS51257">
    <property type="entry name" value="PROKAR_LIPOPROTEIN"/>
    <property type="match status" value="1"/>
</dbReference>
<keyword evidence="2 3" id="KW-0802">TPR repeat</keyword>
<dbReference type="InterPro" id="IPR011990">
    <property type="entry name" value="TPR-like_helical_dom_sf"/>
</dbReference>
<dbReference type="Pfam" id="PF13181">
    <property type="entry name" value="TPR_8"/>
    <property type="match status" value="3"/>
</dbReference>
<dbReference type="SMART" id="SM00028">
    <property type="entry name" value="TPR"/>
    <property type="match status" value="7"/>
</dbReference>
<dbReference type="SUPFAM" id="SSF48452">
    <property type="entry name" value="TPR-like"/>
    <property type="match status" value="1"/>
</dbReference>
<sequence>MNRLKVFLSIYILSFVLISCGSDYRRGRTIPPLPEGTEKSRREITLNFLSDAINASPGVSDNYYKRSLIYLEENRLNDALQDINDALDINGNIGSYYQTKALILRETKQIREALEAALKAEVLNSESPELYNLLGDLYQQLRLFNKAKLYLNKAVQISPNNGETYFFKGEIFAKLGDTTSALQLYEQTLALKPTYLPAYVRLSEVHTALRQYDIAFLYNNDGLKYYPKSAELFFQRGYTLQRSWKLDSAVSCYLKAVALDPKFVNASFNAGMLYFKSRAYRLALPQFEHTLKYNSRFPEIDFYMGQSLEYTGEYERAEEFYKKALLINPQDYHSLNGMYRIKRKLLYGETLPPDFSESDLPPDFGEDGQGRRVDTSLKQIQSIQPKSKLGLKTDSISRKSINPIIK</sequence>
<keyword evidence="1" id="KW-0677">Repeat</keyword>
<name>A0A1I5UV21_9BACT</name>
<reference evidence="5 6" key="1">
    <citation type="submission" date="2016-10" db="EMBL/GenBank/DDBJ databases">
        <authorList>
            <person name="de Groot N.N."/>
        </authorList>
    </citation>
    <scope>NUCLEOTIDE SEQUENCE [LARGE SCALE GENOMIC DNA]</scope>
    <source>
        <strain evidence="6">E92,LMG 26720,CCM 7988</strain>
    </source>
</reference>
<dbReference type="Pfam" id="PF13176">
    <property type="entry name" value="TPR_7"/>
    <property type="match status" value="1"/>
</dbReference>